<reference evidence="1" key="1">
    <citation type="submission" date="2022-02" db="EMBL/GenBank/DDBJ databases">
        <title>Coral-associated bacteria.</title>
        <authorList>
            <person name="Tang K."/>
            <person name="Wang X."/>
        </authorList>
    </citation>
    <scope>NUCLEOTIDE SEQUENCE</scope>
    <source>
        <strain evidence="1">SCSIO 43006</strain>
    </source>
</reference>
<name>A0ABY4VN03_9GAMM</name>
<protein>
    <submittedName>
        <fullName evidence="1">Uncharacterized protein</fullName>
    </submittedName>
</protein>
<evidence type="ECO:0000313" key="1">
    <source>
        <dbReference type="EMBL" id="USD23229.1"/>
    </source>
</evidence>
<keyword evidence="2" id="KW-1185">Reference proteome</keyword>
<sequence length="275" mass="32243">MAKVDSLDLGHPIIEQLNDIYWLPFDALPIHHYDLGEWHLSFNGKLEIQTYGVYNYTPYNTPINAEESYPRFSDGRSLWDNKSPYIWFEFHPINVGCSVDVGPNDTWIVGTACFEIRVIQIREPSKSGVFDLSDHNQLKQFIFNKHKDNLGHFLDSGFNYVFSAWSIEEIKEYKLKGRNWYEIIDGNRSLNWRFNFYTNLSDKHLLHIAYTPDQFWPPFHIPSEKALRISKSPLWDFMDNLEITKMEKGSEVVTGTIERETTSSWGEDTEDLSGW</sequence>
<accession>A0ABY4VN03</accession>
<dbReference type="Proteomes" id="UP001055658">
    <property type="component" value="Chromosome"/>
</dbReference>
<dbReference type="RefSeq" id="WP_252085575.1">
    <property type="nucleotide sequence ID" value="NZ_CP092418.1"/>
</dbReference>
<dbReference type="EMBL" id="CP092418">
    <property type="protein sequence ID" value="USD23229.1"/>
    <property type="molecule type" value="Genomic_DNA"/>
</dbReference>
<proteinExistence type="predicted"/>
<evidence type="ECO:0000313" key="2">
    <source>
        <dbReference type="Proteomes" id="UP001055658"/>
    </source>
</evidence>
<organism evidence="1 2">
    <name type="scientific">Microbulbifer variabilis</name>
    <dbReference type="NCBI Taxonomy" id="266805"/>
    <lineage>
        <taxon>Bacteria</taxon>
        <taxon>Pseudomonadati</taxon>
        <taxon>Pseudomonadota</taxon>
        <taxon>Gammaproteobacteria</taxon>
        <taxon>Cellvibrionales</taxon>
        <taxon>Microbulbiferaceae</taxon>
        <taxon>Microbulbifer</taxon>
    </lineage>
</organism>
<gene>
    <name evidence="1" type="ORF">MJO52_08850</name>
</gene>